<keyword evidence="4" id="KW-1185">Reference proteome</keyword>
<keyword evidence="1" id="KW-0472">Membrane</keyword>
<dbReference type="GO" id="GO:0016747">
    <property type="term" value="F:acyltransferase activity, transferring groups other than amino-acyl groups"/>
    <property type="evidence" value="ECO:0007669"/>
    <property type="project" value="InterPro"/>
</dbReference>
<feature type="domain" description="Acyltransferase 3" evidence="2">
    <location>
        <begin position="5"/>
        <end position="314"/>
    </location>
</feature>
<feature type="transmembrane region" description="Helical" evidence="1">
    <location>
        <begin position="300"/>
        <end position="322"/>
    </location>
</feature>
<dbReference type="AlphaFoldDB" id="A0A554XC97"/>
<feature type="transmembrane region" description="Helical" evidence="1">
    <location>
        <begin position="176"/>
        <end position="197"/>
    </location>
</feature>
<dbReference type="GO" id="GO:0016020">
    <property type="term" value="C:membrane"/>
    <property type="evidence" value="ECO:0007669"/>
    <property type="project" value="TreeGrafter"/>
</dbReference>
<sequence length="334" mass="38441">MIWTVEAWRGVAAWLVVWAHWAPALGWVRPGETYAFVGVDIFFVLSGFVFGPALFRGIGSLGSYLVRRALRIYPAYALALLLYVLLAWRQDRPLLFLWEHVFFLHVQSREMAFYYNPAFWSLPSEVEYYALLPLLAWCTRRWQEHALLVFLSIALGLRLALLWASDGDPDSVWFIWAHHLPGTALEFFFGAAAWYLAQRTDCARVRWRRAVAGAAVGIATVFVYAGLHALQGDAHWHSSLLVAVTAAGFAWFLSATCNWQPETRWLRLAGWWAGRLSYAIYLLHMAWLVYLLWMRDRIGIEWSVATATLGLVASAALLHWGWEEPIRQWARRQR</sequence>
<feature type="transmembrane region" description="Helical" evidence="1">
    <location>
        <begin position="145"/>
        <end position="164"/>
    </location>
</feature>
<reference evidence="3 4" key="1">
    <citation type="submission" date="2019-07" db="EMBL/GenBank/DDBJ databases">
        <title>Tepidimonas charontis SPSP-6 draft genome.</title>
        <authorList>
            <person name="Da Costa M.S."/>
            <person name="Froufe H.J.C."/>
            <person name="Egas C."/>
            <person name="Albuquerque L."/>
        </authorList>
    </citation>
    <scope>NUCLEOTIDE SEQUENCE [LARGE SCALE GENOMIC DNA]</scope>
    <source>
        <strain evidence="3 4">SPSP-6</strain>
    </source>
</reference>
<dbReference type="InterPro" id="IPR002656">
    <property type="entry name" value="Acyl_transf_3_dom"/>
</dbReference>
<dbReference type="InterPro" id="IPR050879">
    <property type="entry name" value="Acyltransferase_3"/>
</dbReference>
<keyword evidence="1" id="KW-1133">Transmembrane helix</keyword>
<dbReference type="EMBL" id="VJON01000027">
    <property type="protein sequence ID" value="TSE33470.1"/>
    <property type="molecule type" value="Genomic_DNA"/>
</dbReference>
<dbReference type="GO" id="GO:0009103">
    <property type="term" value="P:lipopolysaccharide biosynthetic process"/>
    <property type="evidence" value="ECO:0007669"/>
    <property type="project" value="TreeGrafter"/>
</dbReference>
<dbReference type="PANTHER" id="PTHR23028">
    <property type="entry name" value="ACETYLTRANSFERASE"/>
    <property type="match status" value="1"/>
</dbReference>
<keyword evidence="1" id="KW-0812">Transmembrane</keyword>
<accession>A0A554XC97</accession>
<feature type="transmembrane region" description="Helical" evidence="1">
    <location>
        <begin position="7"/>
        <end position="28"/>
    </location>
</feature>
<gene>
    <name evidence="3" type="ORF">Tchar_01726</name>
</gene>
<feature type="transmembrane region" description="Helical" evidence="1">
    <location>
        <begin position="34"/>
        <end position="58"/>
    </location>
</feature>
<dbReference type="OrthoDB" id="9814807at2"/>
<keyword evidence="3" id="KW-0808">Transferase</keyword>
<feature type="transmembrane region" description="Helical" evidence="1">
    <location>
        <begin position="276"/>
        <end position="294"/>
    </location>
</feature>
<feature type="transmembrane region" description="Helical" evidence="1">
    <location>
        <begin position="70"/>
        <end position="88"/>
    </location>
</feature>
<feature type="transmembrane region" description="Helical" evidence="1">
    <location>
        <begin position="209"/>
        <end position="230"/>
    </location>
</feature>
<keyword evidence="3" id="KW-0012">Acyltransferase</keyword>
<evidence type="ECO:0000313" key="4">
    <source>
        <dbReference type="Proteomes" id="UP000318294"/>
    </source>
</evidence>
<feature type="transmembrane region" description="Helical" evidence="1">
    <location>
        <begin position="236"/>
        <end position="255"/>
    </location>
</feature>
<dbReference type="PANTHER" id="PTHR23028:SF53">
    <property type="entry name" value="ACYL_TRANSF_3 DOMAIN-CONTAINING PROTEIN"/>
    <property type="match status" value="1"/>
</dbReference>
<evidence type="ECO:0000313" key="3">
    <source>
        <dbReference type="EMBL" id="TSE33470.1"/>
    </source>
</evidence>
<evidence type="ECO:0000256" key="1">
    <source>
        <dbReference type="SAM" id="Phobius"/>
    </source>
</evidence>
<name>A0A554XC97_9BURK</name>
<organism evidence="3 4">
    <name type="scientific">Tepidimonas charontis</name>
    <dbReference type="NCBI Taxonomy" id="2267262"/>
    <lineage>
        <taxon>Bacteria</taxon>
        <taxon>Pseudomonadati</taxon>
        <taxon>Pseudomonadota</taxon>
        <taxon>Betaproteobacteria</taxon>
        <taxon>Burkholderiales</taxon>
        <taxon>Tepidimonas</taxon>
    </lineage>
</organism>
<comment type="caution">
    <text evidence="3">The sequence shown here is derived from an EMBL/GenBank/DDBJ whole genome shotgun (WGS) entry which is preliminary data.</text>
</comment>
<dbReference type="RefSeq" id="WP_144328671.1">
    <property type="nucleotide sequence ID" value="NZ_VJON01000027.1"/>
</dbReference>
<dbReference type="Proteomes" id="UP000318294">
    <property type="component" value="Unassembled WGS sequence"/>
</dbReference>
<proteinExistence type="predicted"/>
<protein>
    <submittedName>
        <fullName evidence="3">Acyltransferase family protein</fullName>
    </submittedName>
</protein>
<evidence type="ECO:0000259" key="2">
    <source>
        <dbReference type="Pfam" id="PF01757"/>
    </source>
</evidence>
<dbReference type="Pfam" id="PF01757">
    <property type="entry name" value="Acyl_transf_3"/>
    <property type="match status" value="1"/>
</dbReference>